<dbReference type="SUPFAM" id="SSF51735">
    <property type="entry name" value="NAD(P)-binding Rossmann-fold domains"/>
    <property type="match status" value="1"/>
</dbReference>
<protein>
    <recommendedName>
        <fullName evidence="2">NAD-dependent epimerase/dehydratase domain-containing protein</fullName>
    </recommendedName>
</protein>
<organism evidence="3">
    <name type="scientific">marine metagenome</name>
    <dbReference type="NCBI Taxonomy" id="408172"/>
    <lineage>
        <taxon>unclassified sequences</taxon>
        <taxon>metagenomes</taxon>
        <taxon>ecological metagenomes</taxon>
    </lineage>
</organism>
<evidence type="ECO:0000259" key="2">
    <source>
        <dbReference type="Pfam" id="PF01370"/>
    </source>
</evidence>
<proteinExistence type="inferred from homology"/>
<name>A0A381WNR1_9ZZZZ</name>
<evidence type="ECO:0000256" key="1">
    <source>
        <dbReference type="ARBA" id="ARBA00007637"/>
    </source>
</evidence>
<dbReference type="Pfam" id="PF01370">
    <property type="entry name" value="Epimerase"/>
    <property type="match status" value="1"/>
</dbReference>
<feature type="domain" description="NAD-dependent epimerase/dehydratase" evidence="2">
    <location>
        <begin position="9"/>
        <end position="238"/>
    </location>
</feature>
<dbReference type="InterPro" id="IPR036291">
    <property type="entry name" value="NAD(P)-bd_dom_sf"/>
</dbReference>
<comment type="similarity">
    <text evidence="1">Belongs to the NAD(P)-dependent epimerase/dehydratase family.</text>
</comment>
<dbReference type="AlphaFoldDB" id="A0A381WNR1"/>
<accession>A0A381WNR1</accession>
<gene>
    <name evidence="3" type="ORF">METZ01_LOCUS106682</name>
</gene>
<reference evidence="3" key="1">
    <citation type="submission" date="2018-05" db="EMBL/GenBank/DDBJ databases">
        <authorList>
            <person name="Lanie J.A."/>
            <person name="Ng W.-L."/>
            <person name="Kazmierczak K.M."/>
            <person name="Andrzejewski T.M."/>
            <person name="Davidsen T.M."/>
            <person name="Wayne K.J."/>
            <person name="Tettelin H."/>
            <person name="Glass J.I."/>
            <person name="Rusch D."/>
            <person name="Podicherti R."/>
            <person name="Tsui H.-C.T."/>
            <person name="Winkler M.E."/>
        </authorList>
    </citation>
    <scope>NUCLEOTIDE SEQUENCE</scope>
</reference>
<dbReference type="PANTHER" id="PTHR43000">
    <property type="entry name" value="DTDP-D-GLUCOSE 4,6-DEHYDRATASE-RELATED"/>
    <property type="match status" value="1"/>
</dbReference>
<dbReference type="EMBL" id="UINC01012307">
    <property type="protein sequence ID" value="SVA53828.1"/>
    <property type="molecule type" value="Genomic_DNA"/>
</dbReference>
<dbReference type="Gene3D" id="3.40.50.720">
    <property type="entry name" value="NAD(P)-binding Rossmann-like Domain"/>
    <property type="match status" value="1"/>
</dbReference>
<dbReference type="Gene3D" id="3.90.25.10">
    <property type="entry name" value="UDP-galactose 4-epimerase, domain 1"/>
    <property type="match status" value="1"/>
</dbReference>
<dbReference type="InterPro" id="IPR001509">
    <property type="entry name" value="Epimerase_deHydtase"/>
</dbReference>
<sequence length="328" mass="37084">MKNYIGKKILITGGGGYIGSALVGKFCGIDCKLVVMHKVNKGLIEKNVEEYLHSSLNDTLVEIVCGDISQKKTWENIISPDIDIIFHLAAVEYSPDGNIMQDFNINAISVLRMLETCVEKSCNPKIVFSSSTNIFGDAGELIVDENTESRPLAEWSAHKLLAENYLKIFSDRLGMKTVTLRLPNVYGPVLRKDVMNRMVINKVIQYGIKNRRLILFNNRNCYRDFLYIEDIVDAFMRAGLMSGCDCDGRYFVIGSKRLTTIAEVWTIISDEIGKIPILINDNDKLSPMEMRSFTGNYHKFNSAAGWKPEVDLETGIRRTVEEVKKTFL</sequence>
<evidence type="ECO:0000313" key="3">
    <source>
        <dbReference type="EMBL" id="SVA53828.1"/>
    </source>
</evidence>